<dbReference type="GeneID" id="28936356"/>
<dbReference type="GO" id="GO:0005762">
    <property type="term" value="C:mitochondrial large ribosomal subunit"/>
    <property type="evidence" value="ECO:0007669"/>
    <property type="project" value="TreeGrafter"/>
</dbReference>
<keyword evidence="2" id="KW-1185">Reference proteome</keyword>
<reference evidence="2" key="1">
    <citation type="journal article" date="2016" name="Nat. Commun.">
        <title>Genome analysis of three Pneumocystis species reveals adaptation mechanisms to life exclusively in mammalian hosts.</title>
        <authorList>
            <person name="Ma L."/>
            <person name="Chen Z."/>
            <person name="Huang D.W."/>
            <person name="Kutty G."/>
            <person name="Ishihara M."/>
            <person name="Wang H."/>
            <person name="Abouelleil A."/>
            <person name="Bishop L."/>
            <person name="Davey E."/>
            <person name="Deng R."/>
            <person name="Deng X."/>
            <person name="Fan L."/>
            <person name="Fantoni G."/>
            <person name="Fitzgerald M."/>
            <person name="Gogineni E."/>
            <person name="Goldberg J.M."/>
            <person name="Handley G."/>
            <person name="Hu X."/>
            <person name="Huber C."/>
            <person name="Jiao X."/>
            <person name="Jones K."/>
            <person name="Levin J.Z."/>
            <person name="Liu Y."/>
            <person name="Macdonald P."/>
            <person name="Melnikov A."/>
            <person name="Raley C."/>
            <person name="Sassi M."/>
            <person name="Sherman B.T."/>
            <person name="Song X."/>
            <person name="Sykes S."/>
            <person name="Tran B."/>
            <person name="Walsh L."/>
            <person name="Xia Y."/>
            <person name="Yang J."/>
            <person name="Young S."/>
            <person name="Zeng Q."/>
            <person name="Zheng X."/>
            <person name="Stephens R."/>
            <person name="Nusbaum C."/>
            <person name="Birren B.W."/>
            <person name="Azadi P."/>
            <person name="Lempicki R.A."/>
            <person name="Cuomo C.A."/>
            <person name="Kovacs J.A."/>
        </authorList>
    </citation>
    <scope>NUCLEOTIDE SEQUENCE [LARGE SCALE GENOMIC DNA]</scope>
    <source>
        <strain evidence="2">B80</strain>
    </source>
</reference>
<dbReference type="Proteomes" id="UP000054454">
    <property type="component" value="Unassembled WGS sequence"/>
</dbReference>
<dbReference type="PANTHER" id="PTHR28266">
    <property type="entry name" value="54S RIBOSOMAL PROTEIN L20, MITOCHONDRIAL"/>
    <property type="match status" value="1"/>
</dbReference>
<dbReference type="PANTHER" id="PTHR28266:SF1">
    <property type="entry name" value="LARGE RIBOSOMAL SUBUNIT PROTEIN ML58"/>
    <property type="match status" value="1"/>
</dbReference>
<dbReference type="GO" id="GO:0003735">
    <property type="term" value="F:structural constituent of ribosome"/>
    <property type="evidence" value="ECO:0007669"/>
    <property type="project" value="TreeGrafter"/>
</dbReference>
<dbReference type="AlphaFoldDB" id="A0A0W4ZKP6"/>
<gene>
    <name evidence="1" type="ORF">T552_01574</name>
</gene>
<dbReference type="Pfam" id="PF12824">
    <property type="entry name" value="MRP-L20"/>
    <property type="match status" value="1"/>
</dbReference>
<accession>A0A0W4ZKP6</accession>
<proteinExistence type="predicted"/>
<organism evidence="1 2">
    <name type="scientific">Pneumocystis carinii (strain B80)</name>
    <name type="common">Rat pneumocystis pneumonia agent</name>
    <name type="synonym">Pneumocystis carinii f. sp. carinii</name>
    <dbReference type="NCBI Taxonomy" id="1408658"/>
    <lineage>
        <taxon>Eukaryota</taxon>
        <taxon>Fungi</taxon>
        <taxon>Dikarya</taxon>
        <taxon>Ascomycota</taxon>
        <taxon>Taphrinomycotina</taxon>
        <taxon>Pneumocystomycetes</taxon>
        <taxon>Pneumocystaceae</taxon>
        <taxon>Pneumocystis</taxon>
    </lineage>
</organism>
<name>A0A0W4ZKP6_PNEC8</name>
<evidence type="ECO:0000313" key="1">
    <source>
        <dbReference type="EMBL" id="KTW28944.1"/>
    </source>
</evidence>
<dbReference type="OrthoDB" id="6021263at2759"/>
<sequence>MISRNLYPLLKYIRWASSGPHPTKHPRHRIPKLKAVSEGILLEKNSDTKLFYNPPASPPDYRVTPYILLPDDVKKLAERPVSDGKLPPPLSPIKKKKYHLTEEDIKEIKALRRSGISRSELSKRYNASRLFIGMISPLNKEKLQEIEKKDQEIKNSWSEHKKEVKMNRYKRKMLWKREYN</sequence>
<protein>
    <submittedName>
        <fullName evidence="1">Uncharacterized protein</fullName>
    </submittedName>
</protein>
<comment type="caution">
    <text evidence="1">The sequence shown here is derived from an EMBL/GenBank/DDBJ whole genome shotgun (WGS) entry which is preliminary data.</text>
</comment>
<dbReference type="RefSeq" id="XP_018226311.1">
    <property type="nucleotide sequence ID" value="XM_018370153.1"/>
</dbReference>
<dbReference type="VEuPathDB" id="FungiDB:T552_01574"/>
<dbReference type="EMBL" id="LFVZ01000006">
    <property type="protein sequence ID" value="KTW28944.1"/>
    <property type="molecule type" value="Genomic_DNA"/>
</dbReference>
<evidence type="ECO:0000313" key="2">
    <source>
        <dbReference type="Proteomes" id="UP000054454"/>
    </source>
</evidence>
<dbReference type="InterPro" id="IPR024388">
    <property type="entry name" value="Ribosomal_mL58"/>
</dbReference>